<organism evidence="4 5">
    <name type="scientific">Acipenser oxyrinchus oxyrinchus</name>
    <dbReference type="NCBI Taxonomy" id="40147"/>
    <lineage>
        <taxon>Eukaryota</taxon>
        <taxon>Metazoa</taxon>
        <taxon>Chordata</taxon>
        <taxon>Craniata</taxon>
        <taxon>Vertebrata</taxon>
        <taxon>Euteleostomi</taxon>
        <taxon>Actinopterygii</taxon>
        <taxon>Chondrostei</taxon>
        <taxon>Acipenseriformes</taxon>
        <taxon>Acipenseridae</taxon>
        <taxon>Acipenser</taxon>
    </lineage>
</organism>
<dbReference type="GO" id="GO:0016747">
    <property type="term" value="F:acyltransferase activity, transferring groups other than amino-acyl groups"/>
    <property type="evidence" value="ECO:0007669"/>
    <property type="project" value="InterPro"/>
</dbReference>
<comment type="caution">
    <text evidence="4">The sequence shown here is derived from an EMBL/GenBank/DDBJ whole genome shotgun (WGS) entry which is preliminary data.</text>
</comment>
<evidence type="ECO:0000256" key="2">
    <source>
        <dbReference type="SAM" id="MobiDB-lite"/>
    </source>
</evidence>
<dbReference type="Pfam" id="PF13673">
    <property type="entry name" value="Acetyltransf_10"/>
    <property type="match status" value="1"/>
</dbReference>
<dbReference type="PROSITE" id="PS51186">
    <property type="entry name" value="GNAT"/>
    <property type="match status" value="1"/>
</dbReference>
<evidence type="ECO:0000259" key="3">
    <source>
        <dbReference type="PROSITE" id="PS51186"/>
    </source>
</evidence>
<evidence type="ECO:0000313" key="5">
    <source>
        <dbReference type="Proteomes" id="UP001230051"/>
    </source>
</evidence>
<dbReference type="InterPro" id="IPR016181">
    <property type="entry name" value="Acyl_CoA_acyltransferase"/>
</dbReference>
<reference evidence="4" key="1">
    <citation type="submission" date="2022-02" db="EMBL/GenBank/DDBJ databases">
        <title>Atlantic sturgeon de novo genome assembly.</title>
        <authorList>
            <person name="Stock M."/>
            <person name="Klopp C."/>
            <person name="Guiguen Y."/>
            <person name="Cabau C."/>
            <person name="Parinello H."/>
            <person name="Santidrian Yebra-Pimentel E."/>
            <person name="Kuhl H."/>
            <person name="Dirks R.P."/>
            <person name="Guessner J."/>
            <person name="Wuertz S."/>
            <person name="Du K."/>
            <person name="Schartl M."/>
        </authorList>
    </citation>
    <scope>NUCLEOTIDE SEQUENCE</scope>
    <source>
        <strain evidence="4">STURGEONOMICS-FGT-2020</strain>
        <tissue evidence="4">Whole blood</tissue>
    </source>
</reference>
<feature type="compositionally biased region" description="Basic and acidic residues" evidence="2">
    <location>
        <begin position="106"/>
        <end position="115"/>
    </location>
</feature>
<dbReference type="SUPFAM" id="SSF55729">
    <property type="entry name" value="Acyl-CoA N-acyltransferases (Nat)"/>
    <property type="match status" value="1"/>
</dbReference>
<proteinExistence type="predicted"/>
<dbReference type="Gene3D" id="3.40.630.30">
    <property type="match status" value="1"/>
</dbReference>
<feature type="domain" description="N-acetyltransferase" evidence="3">
    <location>
        <begin position="149"/>
        <end position="298"/>
    </location>
</feature>
<keyword evidence="5" id="KW-1185">Reference proteome</keyword>
<name>A0AAD8FZL1_ACIOX</name>
<accession>A0AAD8FZL1</accession>
<sequence>MANESIITCLPLATFKEKQKDKDGGQRVFTVSPIRVDFHRLLRMITPPLLIPEVQNTDVLCTVVALYDVCLPEIGPEDVHSTVYSPGASTILLVRDEKEVLEEYRQRTLSHRENETIPQQPADTRDEEHQGRFSLAFSDTEGSLEEGEESGEDSDREDWERFNGGVNEFLLKVIDRRVQRRKEQENREILPSAIGIESRIVAAATYELKRLKSGEKVLQLALLSTRKRYRGCGMGRYLLELLKDHSVCGSYDALLVHADRDAVEFFARCGFSDDIILNSKFSQFEDDWTNTQMMCYLPAFSSGKDGPTSGLSLNLSELELEMELWRVKSLAAYQAQAVCMTRLVQEVATLRKQLVSQREQIDTLSTELEREREDRHQLERKFLDYRLEKTRQILQMSNISLAPLSISSDEDSVESSLTKAGGQREVIEAVGTQGTCTGEMYSVPCSSTPLDPGSNV</sequence>
<evidence type="ECO:0000313" key="4">
    <source>
        <dbReference type="EMBL" id="KAK1162063.1"/>
    </source>
</evidence>
<feature type="region of interest" description="Disordered" evidence="2">
    <location>
        <begin position="106"/>
        <end position="159"/>
    </location>
</feature>
<dbReference type="AlphaFoldDB" id="A0AAD8FZL1"/>
<keyword evidence="1" id="KW-0175">Coiled coil</keyword>
<feature type="coiled-coil region" evidence="1">
    <location>
        <begin position="340"/>
        <end position="388"/>
    </location>
</feature>
<feature type="compositionally biased region" description="Acidic residues" evidence="2">
    <location>
        <begin position="142"/>
        <end position="157"/>
    </location>
</feature>
<protein>
    <recommendedName>
        <fullName evidence="3">N-acetyltransferase domain-containing protein</fullName>
    </recommendedName>
</protein>
<gene>
    <name evidence="4" type="ORF">AOXY_G18347</name>
</gene>
<evidence type="ECO:0000256" key="1">
    <source>
        <dbReference type="SAM" id="Coils"/>
    </source>
</evidence>
<dbReference type="EMBL" id="JAGXEW010000017">
    <property type="protein sequence ID" value="KAK1162063.1"/>
    <property type="molecule type" value="Genomic_DNA"/>
</dbReference>
<dbReference type="InterPro" id="IPR000182">
    <property type="entry name" value="GNAT_dom"/>
</dbReference>
<dbReference type="Proteomes" id="UP001230051">
    <property type="component" value="Unassembled WGS sequence"/>
</dbReference>